<dbReference type="RefSeq" id="WP_168138309.1">
    <property type="nucleotide sequence ID" value="NZ_JAAVJR010000005.1"/>
</dbReference>
<dbReference type="PROSITE" id="PS51462">
    <property type="entry name" value="NUDIX"/>
    <property type="match status" value="1"/>
</dbReference>
<protein>
    <submittedName>
        <fullName evidence="4">NUDIX hydrolase</fullName>
    </submittedName>
</protein>
<dbReference type="PANTHER" id="PTHR43736:SF4">
    <property type="entry name" value="SLR1690 PROTEIN"/>
    <property type="match status" value="1"/>
</dbReference>
<dbReference type="InterPro" id="IPR020476">
    <property type="entry name" value="Nudix_hydrolase"/>
</dbReference>
<dbReference type="InterPro" id="IPR015797">
    <property type="entry name" value="NUDIX_hydrolase-like_dom_sf"/>
</dbReference>
<evidence type="ECO:0000256" key="2">
    <source>
        <dbReference type="RuleBase" id="RU003476"/>
    </source>
</evidence>
<dbReference type="SUPFAM" id="SSF55811">
    <property type="entry name" value="Nudix"/>
    <property type="match status" value="1"/>
</dbReference>
<dbReference type="Pfam" id="PF00293">
    <property type="entry name" value="NUDIX"/>
    <property type="match status" value="1"/>
</dbReference>
<comment type="caution">
    <text evidence="4">The sequence shown here is derived from an EMBL/GenBank/DDBJ whole genome shotgun (WGS) entry which is preliminary data.</text>
</comment>
<sequence>MKQQISVTTDCVVFYQNSEAIKVLLVKRKKDPYKGQWAIPGGFLEEKETLEEGAKRELKEETGLSVDRLWQLKAFGTPGRDPRGRTVSIPFYGVVTSEEKVQGSDDAEDAQWFQLDQLPDLAFDHSEILEEAKKSYFSEIKNQ</sequence>
<evidence type="ECO:0000313" key="5">
    <source>
        <dbReference type="Proteomes" id="UP000703674"/>
    </source>
</evidence>
<dbReference type="InterPro" id="IPR020084">
    <property type="entry name" value="NUDIX_hydrolase_CS"/>
</dbReference>
<feature type="domain" description="Nudix hydrolase" evidence="3">
    <location>
        <begin position="4"/>
        <end position="137"/>
    </location>
</feature>
<dbReference type="PRINTS" id="PR00502">
    <property type="entry name" value="NUDIXFAMILY"/>
</dbReference>
<keyword evidence="5" id="KW-1185">Reference proteome</keyword>
<proteinExistence type="inferred from homology"/>
<dbReference type="Proteomes" id="UP000703674">
    <property type="component" value="Unassembled WGS sequence"/>
</dbReference>
<evidence type="ECO:0000259" key="3">
    <source>
        <dbReference type="PROSITE" id="PS51462"/>
    </source>
</evidence>
<dbReference type="EMBL" id="JAAVJR010000005">
    <property type="protein sequence ID" value="NJW53196.1"/>
    <property type="molecule type" value="Genomic_DNA"/>
</dbReference>
<comment type="similarity">
    <text evidence="2">Belongs to the Nudix hydrolase family.</text>
</comment>
<evidence type="ECO:0000313" key="4">
    <source>
        <dbReference type="EMBL" id="NJW53196.1"/>
    </source>
</evidence>
<dbReference type="GO" id="GO:0016787">
    <property type="term" value="F:hydrolase activity"/>
    <property type="evidence" value="ECO:0007669"/>
    <property type="project" value="UniProtKB-KW"/>
</dbReference>
<evidence type="ECO:0000256" key="1">
    <source>
        <dbReference type="ARBA" id="ARBA00022801"/>
    </source>
</evidence>
<dbReference type="CDD" id="cd18873">
    <property type="entry name" value="NUDIX_NadM_like"/>
    <property type="match status" value="1"/>
</dbReference>
<organism evidence="4 5">
    <name type="scientific">Salinimicrobium oceani</name>
    <dbReference type="NCBI Taxonomy" id="2722702"/>
    <lineage>
        <taxon>Bacteria</taxon>
        <taxon>Pseudomonadati</taxon>
        <taxon>Bacteroidota</taxon>
        <taxon>Flavobacteriia</taxon>
        <taxon>Flavobacteriales</taxon>
        <taxon>Flavobacteriaceae</taxon>
        <taxon>Salinimicrobium</taxon>
    </lineage>
</organism>
<accession>A0ABX1CY50</accession>
<gene>
    <name evidence="4" type="ORF">HC175_09715</name>
</gene>
<dbReference type="InterPro" id="IPR000086">
    <property type="entry name" value="NUDIX_hydrolase_dom"/>
</dbReference>
<dbReference type="PANTHER" id="PTHR43736">
    <property type="entry name" value="ADP-RIBOSE PYROPHOSPHATASE"/>
    <property type="match status" value="1"/>
</dbReference>
<name>A0ABX1CY50_9FLAO</name>
<reference evidence="4 5" key="1">
    <citation type="submission" date="2020-03" db="EMBL/GenBank/DDBJ databases">
        <title>Salinimicrobium sp. nov, isolated from SCS.</title>
        <authorList>
            <person name="Cao W.R."/>
        </authorList>
    </citation>
    <scope>NUCLEOTIDE SEQUENCE [LARGE SCALE GENOMIC DNA]</scope>
    <source>
        <strain evidence="5">J15B91</strain>
    </source>
</reference>
<dbReference type="Gene3D" id="3.90.79.10">
    <property type="entry name" value="Nucleoside Triphosphate Pyrophosphohydrolase"/>
    <property type="match status" value="1"/>
</dbReference>
<keyword evidence="1 2" id="KW-0378">Hydrolase</keyword>
<dbReference type="PROSITE" id="PS00893">
    <property type="entry name" value="NUDIX_BOX"/>
    <property type="match status" value="1"/>
</dbReference>